<comment type="caution">
    <text evidence="2">The sequence shown here is derived from an EMBL/GenBank/DDBJ whole genome shotgun (WGS) entry which is preliminary data.</text>
</comment>
<evidence type="ECO:0000259" key="1">
    <source>
        <dbReference type="Pfam" id="PF20803"/>
    </source>
</evidence>
<organism evidence="2 3">
    <name type="scientific">Candidatus Uhrbacteria bacterium CG_4_9_14_0_2_um_filter_41_50</name>
    <dbReference type="NCBI Taxonomy" id="1975031"/>
    <lineage>
        <taxon>Bacteria</taxon>
        <taxon>Candidatus Uhriibacteriota</taxon>
    </lineage>
</organism>
<name>A0A2M8ENZ5_9BACT</name>
<dbReference type="EMBL" id="PFSI01000037">
    <property type="protein sequence ID" value="PJC24472.1"/>
    <property type="molecule type" value="Genomic_DNA"/>
</dbReference>
<dbReference type="InterPro" id="IPR048846">
    <property type="entry name" value="PaaX-like_central"/>
</dbReference>
<evidence type="ECO:0000313" key="2">
    <source>
        <dbReference type="EMBL" id="PJC24472.1"/>
    </source>
</evidence>
<gene>
    <name evidence="2" type="ORF">CO057_02655</name>
</gene>
<accession>A0A2M8ENZ5</accession>
<proteinExistence type="predicted"/>
<dbReference type="Gene3D" id="3.30.70.2650">
    <property type="match status" value="1"/>
</dbReference>
<dbReference type="Pfam" id="PF20803">
    <property type="entry name" value="PaaX_M"/>
    <property type="match status" value="1"/>
</dbReference>
<feature type="domain" description="Transcriptional repressor PaaX-like central Cas2-like" evidence="1">
    <location>
        <begin position="110"/>
        <end position="172"/>
    </location>
</feature>
<evidence type="ECO:0000313" key="3">
    <source>
        <dbReference type="Proteomes" id="UP000230251"/>
    </source>
</evidence>
<dbReference type="Proteomes" id="UP000230251">
    <property type="component" value="Unassembled WGS sequence"/>
</dbReference>
<sequence length="175" mass="20673">MKQFRKKHLKPNSVAAQLLEEIVETADDFFTLGYNPTAVLRFGLDGYKEIRNRQEERQRRAALKRLEEKKLIEDAKIADEYRGNVTEAGMQEFFRIKLSQCELLDDGFVSVVVFDVPESQRGFRKNIRELLKEIGFMQIQKSVWISPFDVCDTLMKMFGKTKRKWIRCFIAREVR</sequence>
<protein>
    <recommendedName>
        <fullName evidence="1">Transcriptional repressor PaaX-like central Cas2-like domain-containing protein</fullName>
    </recommendedName>
</protein>
<dbReference type="AlphaFoldDB" id="A0A2M8ENZ5"/>
<reference evidence="3" key="1">
    <citation type="submission" date="2017-09" db="EMBL/GenBank/DDBJ databases">
        <title>Depth-based differentiation of microbial function through sediment-hosted aquifers and enrichment of novel symbionts in the deep terrestrial subsurface.</title>
        <authorList>
            <person name="Probst A.J."/>
            <person name="Ladd B."/>
            <person name="Jarett J.K."/>
            <person name="Geller-Mcgrath D.E."/>
            <person name="Sieber C.M.K."/>
            <person name="Emerson J.B."/>
            <person name="Anantharaman K."/>
            <person name="Thomas B.C."/>
            <person name="Malmstrom R."/>
            <person name="Stieglmeier M."/>
            <person name="Klingl A."/>
            <person name="Woyke T."/>
            <person name="Ryan C.M."/>
            <person name="Banfield J.F."/>
        </authorList>
    </citation>
    <scope>NUCLEOTIDE SEQUENCE [LARGE SCALE GENOMIC DNA]</scope>
</reference>